<organism evidence="1">
    <name type="scientific">marine sediment metagenome</name>
    <dbReference type="NCBI Taxonomy" id="412755"/>
    <lineage>
        <taxon>unclassified sequences</taxon>
        <taxon>metagenomes</taxon>
        <taxon>ecological metagenomes</taxon>
    </lineage>
</organism>
<name>X1RKU4_9ZZZZ</name>
<accession>X1RKU4</accession>
<proteinExistence type="predicted"/>
<comment type="caution">
    <text evidence="1">The sequence shown here is derived from an EMBL/GenBank/DDBJ whole genome shotgun (WGS) entry which is preliminary data.</text>
</comment>
<dbReference type="EMBL" id="BARW01003485">
    <property type="protein sequence ID" value="GAI67561.1"/>
    <property type="molecule type" value="Genomic_DNA"/>
</dbReference>
<protein>
    <submittedName>
        <fullName evidence="1">Uncharacterized protein</fullName>
    </submittedName>
</protein>
<sequence length="50" mass="6060">MNKQIRNKAYMVNNIRYCNLNNTDKLMLCHIIKNHKKLLLLVESMRLKFP</sequence>
<dbReference type="AlphaFoldDB" id="X1RKU4"/>
<reference evidence="1" key="1">
    <citation type="journal article" date="2014" name="Front. Microbiol.">
        <title>High frequency of phylogenetically diverse reductive dehalogenase-homologous genes in deep subseafloor sedimentary metagenomes.</title>
        <authorList>
            <person name="Kawai M."/>
            <person name="Futagami T."/>
            <person name="Toyoda A."/>
            <person name="Takaki Y."/>
            <person name="Nishi S."/>
            <person name="Hori S."/>
            <person name="Arai W."/>
            <person name="Tsubouchi T."/>
            <person name="Morono Y."/>
            <person name="Uchiyama I."/>
            <person name="Ito T."/>
            <person name="Fujiyama A."/>
            <person name="Inagaki F."/>
            <person name="Takami H."/>
        </authorList>
    </citation>
    <scope>NUCLEOTIDE SEQUENCE</scope>
    <source>
        <strain evidence="1">Expedition CK06-06</strain>
    </source>
</reference>
<evidence type="ECO:0000313" key="1">
    <source>
        <dbReference type="EMBL" id="GAI67561.1"/>
    </source>
</evidence>
<gene>
    <name evidence="1" type="ORF">S12H4_08855</name>
</gene>